<dbReference type="EMBL" id="AZEZ01000057">
    <property type="protein sequence ID" value="KRL44103.1"/>
    <property type="molecule type" value="Genomic_DNA"/>
</dbReference>
<evidence type="ECO:0000313" key="1">
    <source>
        <dbReference type="EMBL" id="KRL44103.1"/>
    </source>
</evidence>
<dbReference type="OrthoDB" id="9814970at2"/>
<comment type="caution">
    <text evidence="1">The sequence shown here is derived from an EMBL/GenBank/DDBJ whole genome shotgun (WGS) entry which is preliminary data.</text>
</comment>
<dbReference type="RefSeq" id="WP_057887929.1">
    <property type="nucleotide sequence ID" value="NZ_AZEZ01000057.1"/>
</dbReference>
<dbReference type="AlphaFoldDB" id="A0A0R1QGU8"/>
<dbReference type="STRING" id="1423770.FD29_GL000220"/>
<gene>
    <name evidence="1" type="ORF">FD29_GL000220</name>
</gene>
<protein>
    <recommendedName>
        <fullName evidence="3">WxL domain-containing protein</fullName>
    </recommendedName>
</protein>
<sequence>MTVQLHGATDGNSNGELTVLESRAPKSTDNADGATGFTLQAGLGEFVDSSNKASGATSAFELHLLPQDITNGKTTYANGTSGDLKTIDNTLEEKGDAAQIMNVDQATMGASYVQGQYTAKFVKADGTNPAGATLKIGDGIGDGKTATVKSLNAPITWTLSAKPNVTTQP</sequence>
<name>A0A0R1QGU8_9LACO</name>
<reference evidence="1 2" key="1">
    <citation type="journal article" date="2015" name="Genome Announc.">
        <title>Expanding the biotechnology potential of lactobacilli through comparative genomics of 213 strains and associated genera.</title>
        <authorList>
            <person name="Sun Z."/>
            <person name="Harris H.M."/>
            <person name="McCann A."/>
            <person name="Guo C."/>
            <person name="Argimon S."/>
            <person name="Zhang W."/>
            <person name="Yang X."/>
            <person name="Jeffery I.B."/>
            <person name="Cooney J.C."/>
            <person name="Kagawa T.F."/>
            <person name="Liu W."/>
            <person name="Song Y."/>
            <person name="Salvetti E."/>
            <person name="Wrobel A."/>
            <person name="Rasinkangas P."/>
            <person name="Parkhill J."/>
            <person name="Rea M.C."/>
            <person name="O'Sullivan O."/>
            <person name="Ritari J."/>
            <person name="Douillard F.P."/>
            <person name="Paul Ross R."/>
            <person name="Yang R."/>
            <person name="Briner A.E."/>
            <person name="Felis G.E."/>
            <person name="de Vos W.M."/>
            <person name="Barrangou R."/>
            <person name="Klaenhammer T.R."/>
            <person name="Caufield P.W."/>
            <person name="Cui Y."/>
            <person name="Zhang H."/>
            <person name="O'Toole P.W."/>
        </authorList>
    </citation>
    <scope>NUCLEOTIDE SEQUENCE [LARGE SCALE GENOMIC DNA]</scope>
    <source>
        <strain evidence="1 2">DSM 14500</strain>
    </source>
</reference>
<keyword evidence="2" id="KW-1185">Reference proteome</keyword>
<proteinExistence type="predicted"/>
<dbReference type="PATRIC" id="fig|1423770.3.peg.218"/>
<accession>A0A0R1QGU8</accession>
<organism evidence="1 2">
    <name type="scientific">Companilactobacillus mindensis DSM 14500</name>
    <dbReference type="NCBI Taxonomy" id="1423770"/>
    <lineage>
        <taxon>Bacteria</taxon>
        <taxon>Bacillati</taxon>
        <taxon>Bacillota</taxon>
        <taxon>Bacilli</taxon>
        <taxon>Lactobacillales</taxon>
        <taxon>Lactobacillaceae</taxon>
        <taxon>Companilactobacillus</taxon>
    </lineage>
</organism>
<evidence type="ECO:0000313" key="2">
    <source>
        <dbReference type="Proteomes" id="UP000050872"/>
    </source>
</evidence>
<dbReference type="Proteomes" id="UP000050872">
    <property type="component" value="Unassembled WGS sequence"/>
</dbReference>
<evidence type="ECO:0008006" key="3">
    <source>
        <dbReference type="Google" id="ProtNLM"/>
    </source>
</evidence>